<sequence>MRMRLPDVRGPAPDPATRHDRDAVARLPVANAVAAVVITIAALAASITVLLVMPGQLEALGTVVALAGSGFTLAAKIAVPRSG</sequence>
<feature type="region of interest" description="Disordered" evidence="1">
    <location>
        <begin position="1"/>
        <end position="20"/>
    </location>
</feature>
<name>A0ABW2E5X5_9ACTN</name>
<feature type="transmembrane region" description="Helical" evidence="2">
    <location>
        <begin position="29"/>
        <end position="53"/>
    </location>
</feature>
<comment type="caution">
    <text evidence="3">The sequence shown here is derived from an EMBL/GenBank/DDBJ whole genome shotgun (WGS) entry which is preliminary data.</text>
</comment>
<keyword evidence="2" id="KW-0472">Membrane</keyword>
<dbReference type="RefSeq" id="WP_189875728.1">
    <property type="nucleotide sequence ID" value="NZ_BMWA01000018.1"/>
</dbReference>
<keyword evidence="2" id="KW-1133">Transmembrane helix</keyword>
<accession>A0ABW2E5X5</accession>
<proteinExistence type="predicted"/>
<keyword evidence="4" id="KW-1185">Reference proteome</keyword>
<reference evidence="4" key="1">
    <citation type="journal article" date="2019" name="Int. J. Syst. Evol. Microbiol.">
        <title>The Global Catalogue of Microorganisms (GCM) 10K type strain sequencing project: providing services to taxonomists for standard genome sequencing and annotation.</title>
        <authorList>
            <consortium name="The Broad Institute Genomics Platform"/>
            <consortium name="The Broad Institute Genome Sequencing Center for Infectious Disease"/>
            <person name="Wu L."/>
            <person name="Ma J."/>
        </authorList>
    </citation>
    <scope>NUCLEOTIDE SEQUENCE [LARGE SCALE GENOMIC DNA]</scope>
    <source>
        <strain evidence="4">JCM 4855</strain>
    </source>
</reference>
<evidence type="ECO:0000313" key="4">
    <source>
        <dbReference type="Proteomes" id="UP001596409"/>
    </source>
</evidence>
<evidence type="ECO:0000256" key="2">
    <source>
        <dbReference type="SAM" id="Phobius"/>
    </source>
</evidence>
<protein>
    <submittedName>
        <fullName evidence="3">Uncharacterized protein</fullName>
    </submittedName>
</protein>
<feature type="transmembrane region" description="Helical" evidence="2">
    <location>
        <begin position="59"/>
        <end position="79"/>
    </location>
</feature>
<evidence type="ECO:0000256" key="1">
    <source>
        <dbReference type="SAM" id="MobiDB-lite"/>
    </source>
</evidence>
<dbReference type="Proteomes" id="UP001596409">
    <property type="component" value="Unassembled WGS sequence"/>
</dbReference>
<organism evidence="3 4">
    <name type="scientific">Streptomyces viridiviolaceus</name>
    <dbReference type="NCBI Taxonomy" id="68282"/>
    <lineage>
        <taxon>Bacteria</taxon>
        <taxon>Bacillati</taxon>
        <taxon>Actinomycetota</taxon>
        <taxon>Actinomycetes</taxon>
        <taxon>Kitasatosporales</taxon>
        <taxon>Streptomycetaceae</taxon>
        <taxon>Streptomyces</taxon>
    </lineage>
</organism>
<evidence type="ECO:0000313" key="3">
    <source>
        <dbReference type="EMBL" id="MFC7014644.1"/>
    </source>
</evidence>
<dbReference type="EMBL" id="JBHSYM010000049">
    <property type="protein sequence ID" value="MFC7014644.1"/>
    <property type="molecule type" value="Genomic_DNA"/>
</dbReference>
<keyword evidence="2" id="KW-0812">Transmembrane</keyword>
<gene>
    <name evidence="3" type="ORF">ACFQMH_23620</name>
</gene>